<name>A0A975TVN8_9RHOB</name>
<dbReference type="SUPFAM" id="SSF53448">
    <property type="entry name" value="Nucleotide-diphospho-sugar transferases"/>
    <property type="match status" value="1"/>
</dbReference>
<proteinExistence type="predicted"/>
<dbReference type="Proteomes" id="UP000693972">
    <property type="component" value="Unassembled WGS sequence"/>
</dbReference>
<sequence length="314" mass="34974">MTSHLLTEVFFIIDGERLEAQASLLAPTLKRHLTAHQRAVAYVREDYIDQVNDFTLDVLAASDVEVRTIPGTNLGHTPWLAPYPHGNKILAAATPRDCDVSVCLDTDIVLTGSIDFAAELGDALIAACVSDYASATGTDADWQAYYAAFNMEPPEDRVQLNGGRRLVSFPYFNAGVVVFRERGNDGTRTEVGRDWLGAALHFERAVTRDYIRSNIDQFTLPILGYLRQSPIKPMGQHMNYNVQAFGDGEGQKQSVVHYHRVGALWKHSKHGRATLEILADVMNREAPETFLEVFGLHARRKNMKHHLRAMAEAG</sequence>
<dbReference type="EMBL" id="CP078073">
    <property type="protein sequence ID" value="QXL88422.1"/>
    <property type="molecule type" value="Genomic_DNA"/>
</dbReference>
<evidence type="ECO:0000313" key="3">
    <source>
        <dbReference type="Proteomes" id="UP000693972"/>
    </source>
</evidence>
<evidence type="ECO:0000313" key="2">
    <source>
        <dbReference type="EMBL" id="QXL88422.1"/>
    </source>
</evidence>
<evidence type="ECO:0000313" key="1">
    <source>
        <dbReference type="EMBL" id="MBY4891637.1"/>
    </source>
</evidence>
<dbReference type="EMBL" id="JAIMBW010000001">
    <property type="protein sequence ID" value="MBY4891637.1"/>
    <property type="molecule type" value="Genomic_DNA"/>
</dbReference>
<reference evidence="2 3" key="1">
    <citation type="submission" date="2021-07" db="EMBL/GenBank/DDBJ databases">
        <title>Karlodiniumbacter phycospheric gen. nov., sp. nov., a phycosphere bacterium isolated from karlodinium veneficum.</title>
        <authorList>
            <person name="Peng Y."/>
            <person name="Jiang L."/>
            <person name="Lee J."/>
        </authorList>
    </citation>
    <scope>NUCLEOTIDE SEQUENCE</scope>
    <source>
        <strain evidence="2 3">N5</strain>
    </source>
</reference>
<organism evidence="2">
    <name type="scientific">Gymnodinialimonas phycosphaerae</name>
    <dbReference type="NCBI Taxonomy" id="2841589"/>
    <lineage>
        <taxon>Bacteria</taxon>
        <taxon>Pseudomonadati</taxon>
        <taxon>Pseudomonadota</taxon>
        <taxon>Alphaproteobacteria</taxon>
        <taxon>Rhodobacterales</taxon>
        <taxon>Paracoccaceae</taxon>
        <taxon>Gymnodinialimonas</taxon>
    </lineage>
</organism>
<keyword evidence="3" id="KW-1185">Reference proteome</keyword>
<protein>
    <submittedName>
        <fullName evidence="2">Uncharacterized protein</fullName>
    </submittedName>
</protein>
<dbReference type="Gene3D" id="3.90.550.10">
    <property type="entry name" value="Spore Coat Polysaccharide Biosynthesis Protein SpsA, Chain A"/>
    <property type="match status" value="1"/>
</dbReference>
<dbReference type="AlphaFoldDB" id="A0A975TVN8"/>
<dbReference type="RefSeq" id="WP_257891493.1">
    <property type="nucleotide sequence ID" value="NZ_JAIMBW010000001.1"/>
</dbReference>
<dbReference type="InterPro" id="IPR029044">
    <property type="entry name" value="Nucleotide-diphossugar_trans"/>
</dbReference>
<gene>
    <name evidence="1" type="ORF">KUL25_02535</name>
    <name evidence="2" type="ORF">KUL25_02540</name>
</gene>
<accession>A0A975TVN8</accession>